<name>A0ACC3MV99_9PEZI</name>
<dbReference type="Proteomes" id="UP001281147">
    <property type="component" value="Unassembled WGS sequence"/>
</dbReference>
<protein>
    <submittedName>
        <fullName evidence="1">Uncharacterized protein</fullName>
    </submittedName>
</protein>
<gene>
    <name evidence="1" type="ORF">LTR37_014216</name>
</gene>
<comment type="caution">
    <text evidence="1">The sequence shown here is derived from an EMBL/GenBank/DDBJ whole genome shotgun (WGS) entry which is preliminary data.</text>
</comment>
<reference evidence="1" key="1">
    <citation type="submission" date="2023-07" db="EMBL/GenBank/DDBJ databases">
        <title>Black Yeasts Isolated from many extreme environments.</title>
        <authorList>
            <person name="Coleine C."/>
            <person name="Stajich J.E."/>
            <person name="Selbmann L."/>
        </authorList>
    </citation>
    <scope>NUCLEOTIDE SEQUENCE</scope>
    <source>
        <strain evidence="1">CCFEE 5714</strain>
    </source>
</reference>
<accession>A0ACC3MV99</accession>
<keyword evidence="2" id="KW-1185">Reference proteome</keyword>
<proteinExistence type="predicted"/>
<evidence type="ECO:0000313" key="2">
    <source>
        <dbReference type="Proteomes" id="UP001281147"/>
    </source>
</evidence>
<sequence length="482" mass="53434">MLRSLYLRQRTKPDKLNRSCHVGAKSPEEDRHNKGRDTSDFKPANPNSKHGKNGSQSADLDRGIIGGEDGDGDGDGEGYGMNVEQQEEKNKNKKRKKTKKTKKNESNDASKLQQTTPPRVLLSTLFASSEYPHGELVPYEKTRRTTDQEARYTSRLWDESFLADYRQAAEIHRQVRQYAQEKVIEPGASLAAIAEEIEAGVRALCGHQGIETGDALKAGMAFPTGLCLNNVGAHWTPNSHLPDVKLDKSDVLKVDFGVHVNGRIVDSAFTIAFDHTYDNLLTAVKEATNTGIAHAGVDARISEIGAAIQEVMESYEVEIAGKTLPIKAIRNITGHDTLRYQIHGGKQIPFVRSNNRDKMEEGEVFAIETFGSTGKGYLRDDIGVYGYGRQADVSSANVQSSAAKTLLKTIDANFGTLVFCRRYLERLGTKHYHLGMKHLIDRGIVESHAPLVDVKGSYIAQFEHTILLHEGWKEVISRGDDY</sequence>
<dbReference type="EMBL" id="JAUTXU010000147">
    <property type="protein sequence ID" value="KAK3703770.1"/>
    <property type="molecule type" value="Genomic_DNA"/>
</dbReference>
<evidence type="ECO:0000313" key="1">
    <source>
        <dbReference type="EMBL" id="KAK3703770.1"/>
    </source>
</evidence>
<organism evidence="1 2">
    <name type="scientific">Vermiconidia calcicola</name>
    <dbReference type="NCBI Taxonomy" id="1690605"/>
    <lineage>
        <taxon>Eukaryota</taxon>
        <taxon>Fungi</taxon>
        <taxon>Dikarya</taxon>
        <taxon>Ascomycota</taxon>
        <taxon>Pezizomycotina</taxon>
        <taxon>Dothideomycetes</taxon>
        <taxon>Dothideomycetidae</taxon>
        <taxon>Mycosphaerellales</taxon>
        <taxon>Extremaceae</taxon>
        <taxon>Vermiconidia</taxon>
    </lineage>
</organism>